<dbReference type="PANTHER" id="PTHR46033">
    <property type="entry name" value="PROTEIN MAIN-LIKE 2"/>
    <property type="match status" value="1"/>
</dbReference>
<dbReference type="Pfam" id="PF10536">
    <property type="entry name" value="PMD"/>
    <property type="match status" value="2"/>
</dbReference>
<evidence type="ECO:0000313" key="5">
    <source>
        <dbReference type="Proteomes" id="UP000321947"/>
    </source>
</evidence>
<sequence length="456" mass="53375">MKEIKQLNLECIEFFEDIDLQKWTQSHDNGYRYGWMTSNAAECKNGVFKEARMLPMTSLVRLTFYHTILYFERRRAEISEAVDRGEVYTEYAMKKLKRWETRASAHSVTSIDRETQTFEVHTICNYMHLTYAAYIDEYYLLWNFKRCYAGRFHPIQHPYYWPELSFTEVRPNVDLLKGPDRLRTTRIHNEMDWKESGQSLRYTICKVEGHNRQSFNELLLMDPGPVDDSHLYLQATYRSQSIWDTTCTVVLSCRRRETASQHTIPFDQRIAPYLEAAGFLEVSQVGFMQLDWHLITALVKRWRPETHTFHMPCGECMITLQDVALGVVPPDMKGQRLSLPWLAEQFEELPPDADIAGTYAWGTATLAWLYRELCRASNAQSLEIVGPLMLLQVWAYDRFSIVAPQRTLQHSDGRPLSFRLKHPPQANRRHQRTILFGTSRLPDALSPKMALSIIAW</sequence>
<evidence type="ECO:0000259" key="1">
    <source>
        <dbReference type="Pfam" id="PF10536"/>
    </source>
</evidence>
<reference evidence="4 5" key="1">
    <citation type="submission" date="2019-08" db="EMBL/GenBank/DDBJ databases">
        <title>Draft genome sequences of two oriental melons (Cucumis melo L. var makuwa).</title>
        <authorList>
            <person name="Kwon S.-Y."/>
        </authorList>
    </citation>
    <scope>NUCLEOTIDE SEQUENCE [LARGE SCALE GENOMIC DNA]</scope>
    <source>
        <strain evidence="5">cv. Chang Bougi</strain>
        <strain evidence="4">cv. SW 3</strain>
        <tissue evidence="2">Leaf</tissue>
    </source>
</reference>
<dbReference type="InterPro" id="IPR019557">
    <property type="entry name" value="AminoTfrase-like_pln_mobile"/>
</dbReference>
<feature type="domain" description="Aminotransferase-like plant mobile" evidence="1">
    <location>
        <begin position="278"/>
        <end position="325"/>
    </location>
</feature>
<accession>A0A5A7UEQ8</accession>
<comment type="caution">
    <text evidence="2">The sequence shown here is derived from an EMBL/GenBank/DDBJ whole genome shotgun (WGS) entry which is preliminary data.</text>
</comment>
<gene>
    <name evidence="3" type="ORF">E5676_scaffold45G00050</name>
    <name evidence="2" type="ORF">E6C27_scaffold131G002400</name>
</gene>
<dbReference type="InterPro" id="IPR044824">
    <property type="entry name" value="MAIN-like"/>
</dbReference>
<dbReference type="OrthoDB" id="1871193at2759"/>
<evidence type="ECO:0000313" key="4">
    <source>
        <dbReference type="Proteomes" id="UP000321393"/>
    </source>
</evidence>
<feature type="domain" description="Aminotransferase-like plant mobile" evidence="1">
    <location>
        <begin position="355"/>
        <end position="430"/>
    </location>
</feature>
<dbReference type="Proteomes" id="UP000321947">
    <property type="component" value="Unassembled WGS sequence"/>
</dbReference>
<proteinExistence type="predicted"/>
<dbReference type="EMBL" id="SSTD01008722">
    <property type="protein sequence ID" value="TYK14974.1"/>
    <property type="molecule type" value="Genomic_DNA"/>
</dbReference>
<name>A0A5A7UEQ8_CUCMM</name>
<protein>
    <submittedName>
        <fullName evidence="2">Serine/threonine-protein phosphatase 7 long form-like protein</fullName>
    </submittedName>
</protein>
<evidence type="ECO:0000313" key="2">
    <source>
        <dbReference type="EMBL" id="KAA0054282.1"/>
    </source>
</evidence>
<dbReference type="EMBL" id="SSTE01008862">
    <property type="protein sequence ID" value="KAA0054282.1"/>
    <property type="molecule type" value="Genomic_DNA"/>
</dbReference>
<dbReference type="Proteomes" id="UP000321393">
    <property type="component" value="Unassembled WGS sequence"/>
</dbReference>
<dbReference type="GO" id="GO:0010073">
    <property type="term" value="P:meristem maintenance"/>
    <property type="evidence" value="ECO:0007669"/>
    <property type="project" value="InterPro"/>
</dbReference>
<evidence type="ECO:0000313" key="3">
    <source>
        <dbReference type="EMBL" id="TYK14974.1"/>
    </source>
</evidence>
<dbReference type="AlphaFoldDB" id="A0A5A7UEQ8"/>
<organism evidence="2 4">
    <name type="scientific">Cucumis melo var. makuwa</name>
    <name type="common">Oriental melon</name>
    <dbReference type="NCBI Taxonomy" id="1194695"/>
    <lineage>
        <taxon>Eukaryota</taxon>
        <taxon>Viridiplantae</taxon>
        <taxon>Streptophyta</taxon>
        <taxon>Embryophyta</taxon>
        <taxon>Tracheophyta</taxon>
        <taxon>Spermatophyta</taxon>
        <taxon>Magnoliopsida</taxon>
        <taxon>eudicotyledons</taxon>
        <taxon>Gunneridae</taxon>
        <taxon>Pentapetalae</taxon>
        <taxon>rosids</taxon>
        <taxon>fabids</taxon>
        <taxon>Cucurbitales</taxon>
        <taxon>Cucurbitaceae</taxon>
        <taxon>Benincaseae</taxon>
        <taxon>Cucumis</taxon>
    </lineage>
</organism>
<dbReference type="PANTHER" id="PTHR46033:SF8">
    <property type="entry name" value="PROTEIN MAINTENANCE OF MERISTEMS-LIKE"/>
    <property type="match status" value="1"/>
</dbReference>